<organism evidence="2 3">
    <name type="scientific">Pontibacter aydingkolensis</name>
    <dbReference type="NCBI Taxonomy" id="1911536"/>
    <lineage>
        <taxon>Bacteria</taxon>
        <taxon>Pseudomonadati</taxon>
        <taxon>Bacteroidota</taxon>
        <taxon>Cytophagia</taxon>
        <taxon>Cytophagales</taxon>
        <taxon>Hymenobacteraceae</taxon>
        <taxon>Pontibacter</taxon>
    </lineage>
</organism>
<evidence type="ECO:0000313" key="3">
    <source>
        <dbReference type="Proteomes" id="UP000813018"/>
    </source>
</evidence>
<protein>
    <submittedName>
        <fullName evidence="2">Carotenoid biosynthesis protein</fullName>
    </submittedName>
</protein>
<dbReference type="EMBL" id="JAHYXK010000005">
    <property type="protein sequence ID" value="MBW7467128.1"/>
    <property type="molecule type" value="Genomic_DNA"/>
</dbReference>
<name>A0ABS7CTN0_9BACT</name>
<keyword evidence="1" id="KW-0472">Membrane</keyword>
<dbReference type="PANTHER" id="PTHR39419">
    <property type="entry name" value="SLL0814 PROTEIN"/>
    <property type="match status" value="1"/>
</dbReference>
<feature type="transmembrane region" description="Helical" evidence="1">
    <location>
        <begin position="179"/>
        <end position="196"/>
    </location>
</feature>
<dbReference type="InterPro" id="IPR007354">
    <property type="entry name" value="CruF-like"/>
</dbReference>
<comment type="caution">
    <text evidence="2">The sequence shown here is derived from an EMBL/GenBank/DDBJ whole genome shotgun (WGS) entry which is preliminary data.</text>
</comment>
<keyword evidence="3" id="KW-1185">Reference proteome</keyword>
<feature type="transmembrane region" description="Helical" evidence="1">
    <location>
        <begin position="113"/>
        <end position="130"/>
    </location>
</feature>
<dbReference type="Proteomes" id="UP000813018">
    <property type="component" value="Unassembled WGS sequence"/>
</dbReference>
<sequence>MLKTITTKANITRKYKYNKYGLPLALAVLVIFHAVGFWGLLFSGEPAYFQNLTPMNLLLTNALLFAFHRSWNRAFILFAILVFAVGYFSEVVGVHTGLLFGDYTYGQALGLKVWEVPVLIGLNWLMLVYVTGHISNYSNWHWIAKAILGAGLMVLLDYFIEPVAMRFDFWSWSQSDIPLSNYVGWFIVAFILQLYFQKAAFIKRNRLALFVYFVQLLFFVSICLLM</sequence>
<keyword evidence="1" id="KW-0812">Transmembrane</keyword>
<dbReference type="Pfam" id="PF04240">
    <property type="entry name" value="Caroten_synth"/>
    <property type="match status" value="1"/>
</dbReference>
<feature type="transmembrane region" description="Helical" evidence="1">
    <location>
        <begin position="142"/>
        <end position="159"/>
    </location>
</feature>
<evidence type="ECO:0000256" key="1">
    <source>
        <dbReference type="SAM" id="Phobius"/>
    </source>
</evidence>
<accession>A0ABS7CTN0</accession>
<proteinExistence type="predicted"/>
<dbReference type="PANTHER" id="PTHR39419:SF1">
    <property type="entry name" value="SLL0814 PROTEIN"/>
    <property type="match status" value="1"/>
</dbReference>
<dbReference type="RefSeq" id="WP_219877006.1">
    <property type="nucleotide sequence ID" value="NZ_JAHYXK010000005.1"/>
</dbReference>
<evidence type="ECO:0000313" key="2">
    <source>
        <dbReference type="EMBL" id="MBW7467128.1"/>
    </source>
</evidence>
<keyword evidence="1" id="KW-1133">Transmembrane helix</keyword>
<feature type="transmembrane region" description="Helical" evidence="1">
    <location>
        <begin position="47"/>
        <end position="67"/>
    </location>
</feature>
<feature type="transmembrane region" description="Helical" evidence="1">
    <location>
        <begin position="208"/>
        <end position="225"/>
    </location>
</feature>
<feature type="transmembrane region" description="Helical" evidence="1">
    <location>
        <begin position="20"/>
        <end position="41"/>
    </location>
</feature>
<reference evidence="2 3" key="1">
    <citation type="journal article" date="2016" name="Int. J. Syst. Evol. Microbiol.">
        <title>Pontibacter aydingkolensis sp. nov., isolated from soil of a salt lake.</title>
        <authorList>
            <person name="Osman G."/>
            <person name="Zhang T."/>
            <person name="Lou K."/>
            <person name="Gao Y."/>
            <person name="Chang W."/>
            <person name="Lin Q."/>
            <person name="Yang H.M."/>
            <person name="Huo X.D."/>
            <person name="Wang N."/>
        </authorList>
    </citation>
    <scope>NUCLEOTIDE SEQUENCE [LARGE SCALE GENOMIC DNA]</scope>
    <source>
        <strain evidence="2 3">KACC 19255</strain>
    </source>
</reference>
<feature type="transmembrane region" description="Helical" evidence="1">
    <location>
        <begin position="74"/>
        <end position="101"/>
    </location>
</feature>
<gene>
    <name evidence="2" type="ORF">K0O23_08605</name>
</gene>